<dbReference type="EMBL" id="QYBA01000033">
    <property type="protein sequence ID" value="TKY92364.1"/>
    <property type="molecule type" value="Genomic_DNA"/>
</dbReference>
<evidence type="ECO:0000313" key="1">
    <source>
        <dbReference type="EMBL" id="TKY92364.1"/>
    </source>
</evidence>
<comment type="caution">
    <text evidence="1">The sequence shown here is derived from an EMBL/GenBank/DDBJ whole genome shotgun (WGS) entry which is preliminary data.</text>
</comment>
<sequence length="107" mass="12698">SRVDSSFTHEKEIICDFDQIPVYENYDYTLVSYGKIQGDYRVLFNIRLSKQNALDHLIESIIKELEEGDINKTFHWKGTTPKLELIYNELNSSGEWNITKMEYRDDK</sequence>
<reference evidence="1" key="1">
    <citation type="submission" date="2018-09" db="EMBL/GenBank/DDBJ databases">
        <title>A genomic encyclopedia of anaerobic methanotrophic archaea.</title>
        <authorList>
            <person name="Skennerton C.T."/>
            <person name="Chadwick G.L."/>
            <person name="Laso-Perez R."/>
            <person name="Leu A.O."/>
            <person name="Speth D.R."/>
            <person name="Yu H."/>
            <person name="Morgan-Lang C."/>
            <person name="Hatzenpichler R."/>
            <person name="Goudeau D."/>
            <person name="Malmstrom R."/>
            <person name="Woyke T."/>
            <person name="Hallam S."/>
            <person name="Tyson G.W."/>
            <person name="Wegener G."/>
            <person name="Boetius A."/>
            <person name="Orphan V.J."/>
        </authorList>
    </citation>
    <scope>NUCLEOTIDE SEQUENCE</scope>
    <source>
        <strain evidence="1">CONS3730D10UFb2</strain>
    </source>
</reference>
<organism evidence="1 2">
    <name type="scientific">Candidatus Methanomarinus sp</name>
    <dbReference type="NCBI Taxonomy" id="3386244"/>
    <lineage>
        <taxon>Archaea</taxon>
        <taxon>Methanobacteriati</taxon>
        <taxon>Methanobacteriota</taxon>
        <taxon>Stenosarchaea group</taxon>
        <taxon>Methanomicrobia</taxon>
        <taxon>Methanosarcinales</taxon>
        <taxon>ANME-2 cluster</taxon>
        <taxon>Candidatus Methanocomedenaceae</taxon>
        <taxon>Candidatus Methanomarinus</taxon>
    </lineage>
</organism>
<name>A0AC61SDB1_9EURY</name>
<protein>
    <submittedName>
        <fullName evidence="1">Uncharacterized protein</fullName>
    </submittedName>
</protein>
<gene>
    <name evidence="1" type="ORF">C5S46_00955</name>
</gene>
<feature type="non-terminal residue" evidence="1">
    <location>
        <position position="1"/>
    </location>
</feature>
<dbReference type="Proteomes" id="UP000315423">
    <property type="component" value="Unassembled WGS sequence"/>
</dbReference>
<proteinExistence type="predicted"/>
<accession>A0AC61SDB1</accession>
<evidence type="ECO:0000313" key="2">
    <source>
        <dbReference type="Proteomes" id="UP000315423"/>
    </source>
</evidence>